<proteinExistence type="predicted"/>
<evidence type="ECO:0000259" key="7">
    <source>
        <dbReference type="PROSITE" id="PS50011"/>
    </source>
</evidence>
<dbReference type="Proteomes" id="UP001515480">
    <property type="component" value="Unassembled WGS sequence"/>
</dbReference>
<organism evidence="9 10">
    <name type="scientific">Prymnesium parvum</name>
    <name type="common">Toxic golden alga</name>
    <dbReference type="NCBI Taxonomy" id="97485"/>
    <lineage>
        <taxon>Eukaryota</taxon>
        <taxon>Haptista</taxon>
        <taxon>Haptophyta</taxon>
        <taxon>Prymnesiophyceae</taxon>
        <taxon>Prymnesiales</taxon>
        <taxon>Prymnesiaceae</taxon>
        <taxon>Prymnesium</taxon>
    </lineage>
</organism>
<dbReference type="GO" id="GO:0005829">
    <property type="term" value="C:cytosol"/>
    <property type="evidence" value="ECO:0007669"/>
    <property type="project" value="TreeGrafter"/>
</dbReference>
<feature type="region of interest" description="Disordered" evidence="6">
    <location>
        <begin position="324"/>
        <end position="359"/>
    </location>
</feature>
<evidence type="ECO:0000256" key="3">
    <source>
        <dbReference type="ARBA" id="ARBA00022741"/>
    </source>
</evidence>
<dbReference type="Pfam" id="PF00069">
    <property type="entry name" value="Pkinase"/>
    <property type="match status" value="1"/>
</dbReference>
<evidence type="ECO:0000256" key="4">
    <source>
        <dbReference type="ARBA" id="ARBA00022777"/>
    </source>
</evidence>
<keyword evidence="5" id="KW-0067">ATP-binding</keyword>
<dbReference type="InterPro" id="IPR011009">
    <property type="entry name" value="Kinase-like_dom_sf"/>
</dbReference>
<feature type="compositionally biased region" description="Polar residues" evidence="6">
    <location>
        <begin position="324"/>
        <end position="333"/>
    </location>
</feature>
<evidence type="ECO:0000256" key="1">
    <source>
        <dbReference type="ARBA" id="ARBA00022527"/>
    </source>
</evidence>
<evidence type="ECO:0000313" key="9">
    <source>
        <dbReference type="EMBL" id="KAL1508381.1"/>
    </source>
</evidence>
<dbReference type="GO" id="GO:0005952">
    <property type="term" value="C:cAMP-dependent protein kinase complex"/>
    <property type="evidence" value="ECO:0007669"/>
    <property type="project" value="TreeGrafter"/>
</dbReference>
<dbReference type="PANTHER" id="PTHR24353:SF37">
    <property type="entry name" value="CAMP-DEPENDENT PROTEIN KINASE CATALYTIC SUBUNIT PRKX"/>
    <property type="match status" value="1"/>
</dbReference>
<comment type="caution">
    <text evidence="9">The sequence shown here is derived from an EMBL/GenBank/DDBJ whole genome shotgun (WGS) entry which is preliminary data.</text>
</comment>
<keyword evidence="2" id="KW-0808">Transferase</keyword>
<dbReference type="FunFam" id="1.10.510.10:FF:000005">
    <property type="entry name" value="cAMP-dependent protein kinase catalytic subunit alpha"/>
    <property type="match status" value="1"/>
</dbReference>
<dbReference type="PROSITE" id="PS50011">
    <property type="entry name" value="PROTEIN_KINASE_DOM"/>
    <property type="match status" value="1"/>
</dbReference>
<dbReference type="PROSITE" id="PS51285">
    <property type="entry name" value="AGC_KINASE_CTER"/>
    <property type="match status" value="1"/>
</dbReference>
<keyword evidence="1" id="KW-0723">Serine/threonine-protein kinase</keyword>
<dbReference type="CDD" id="cd05580">
    <property type="entry name" value="STKc_PKA_like"/>
    <property type="match status" value="1"/>
</dbReference>
<keyword evidence="10" id="KW-1185">Reference proteome</keyword>
<dbReference type="AlphaFoldDB" id="A0AB34IWM2"/>
<keyword evidence="4" id="KW-0418">Kinase</keyword>
<dbReference type="InterPro" id="IPR000961">
    <property type="entry name" value="AGC-kinase_C"/>
</dbReference>
<feature type="domain" description="Protein kinase" evidence="7">
    <location>
        <begin position="29"/>
        <end position="295"/>
    </location>
</feature>
<evidence type="ECO:0000256" key="6">
    <source>
        <dbReference type="SAM" id="MobiDB-lite"/>
    </source>
</evidence>
<evidence type="ECO:0000256" key="5">
    <source>
        <dbReference type="ARBA" id="ARBA00022840"/>
    </source>
</evidence>
<gene>
    <name evidence="9" type="ORF">AB1Y20_004491</name>
</gene>
<feature type="domain" description="AGC-kinase C-terminal" evidence="8">
    <location>
        <begin position="296"/>
        <end position="359"/>
    </location>
</feature>
<evidence type="ECO:0000313" key="10">
    <source>
        <dbReference type="Proteomes" id="UP001515480"/>
    </source>
</evidence>
<dbReference type="PANTHER" id="PTHR24353">
    <property type="entry name" value="CYCLIC NUCLEOTIDE-DEPENDENT PROTEIN KINASE"/>
    <property type="match status" value="1"/>
</dbReference>
<dbReference type="Gene3D" id="1.10.510.10">
    <property type="entry name" value="Transferase(Phosphotransferase) domain 1"/>
    <property type="match status" value="1"/>
</dbReference>
<dbReference type="InterPro" id="IPR000719">
    <property type="entry name" value="Prot_kinase_dom"/>
</dbReference>
<evidence type="ECO:0008006" key="11">
    <source>
        <dbReference type="Google" id="ProtNLM"/>
    </source>
</evidence>
<evidence type="ECO:0000259" key="8">
    <source>
        <dbReference type="PROSITE" id="PS51285"/>
    </source>
</evidence>
<reference evidence="9 10" key="1">
    <citation type="journal article" date="2024" name="Science">
        <title>Giant polyketide synthase enzymes in the biosynthesis of giant marine polyether toxins.</title>
        <authorList>
            <person name="Fallon T.R."/>
            <person name="Shende V.V."/>
            <person name="Wierzbicki I.H."/>
            <person name="Pendleton A.L."/>
            <person name="Watervoot N.F."/>
            <person name="Auber R.P."/>
            <person name="Gonzalez D.J."/>
            <person name="Wisecaver J.H."/>
            <person name="Moore B.S."/>
        </authorList>
    </citation>
    <scope>NUCLEOTIDE SEQUENCE [LARGE SCALE GENOMIC DNA]</scope>
    <source>
        <strain evidence="9 10">12B1</strain>
    </source>
</reference>
<dbReference type="SUPFAM" id="SSF56112">
    <property type="entry name" value="Protein kinase-like (PK-like)"/>
    <property type="match status" value="1"/>
</dbReference>
<protein>
    <recommendedName>
        <fullName evidence="11">cAMP-dependent protein kinase</fullName>
    </recommendedName>
</protein>
<dbReference type="GO" id="GO:0004691">
    <property type="term" value="F:cAMP-dependent protein kinase activity"/>
    <property type="evidence" value="ECO:0007669"/>
    <property type="project" value="TreeGrafter"/>
</dbReference>
<dbReference type="GO" id="GO:0005524">
    <property type="term" value="F:ATP binding"/>
    <property type="evidence" value="ECO:0007669"/>
    <property type="project" value="UniProtKB-KW"/>
</dbReference>
<accession>A0AB34IWM2</accession>
<dbReference type="EMBL" id="JBGBPQ010000016">
    <property type="protein sequence ID" value="KAL1508381.1"/>
    <property type="molecule type" value="Genomic_DNA"/>
</dbReference>
<name>A0AB34IWM2_PRYPA</name>
<evidence type="ECO:0000256" key="2">
    <source>
        <dbReference type="ARBA" id="ARBA00022679"/>
    </source>
</evidence>
<dbReference type="Gene3D" id="3.30.200.20">
    <property type="entry name" value="Phosphorylase Kinase, domain 1"/>
    <property type="match status" value="1"/>
</dbReference>
<keyword evidence="3" id="KW-0547">Nucleotide-binding</keyword>
<sequence length="359" mass="40945">MAEDDVLATATLLRQHFAKHDATQMANDLIIKETLGQGTYGRVRLAELTDAAKASMAEQQIPTPGVFALKMMKKSEVIRLKQTEHVANERALLRQINHPFIVITYRTYQDDRNLFMLMEYVQGGELGRHLRNEGTFANETARFYSAQLVMALQYLHADNIVYRGLVPENLLIDKIGYLKLVDFGYAKVVEDRTWTLCGTPEYLAPEVIQSKGHGKGVDWWALGILIYEMLAGYPPYYAESPFEIYQKILSGHLEFARHFDDNAKELLKRLLTADRLKRIGCLKSGAEDIKKHKWFRGLNWAALYNKQMDASSVNAFVPSANNEELAESDTSNYDAYPDSVEESGPLLNQDKNDNFSYWE</sequence>